<feature type="domain" description="Mechanosensitive ion channel MscS C-terminal" evidence="9">
    <location>
        <begin position="252"/>
        <end position="337"/>
    </location>
</feature>
<dbReference type="PANTHER" id="PTHR30566">
    <property type="entry name" value="YNAI-RELATED MECHANOSENSITIVE ION CHANNEL"/>
    <property type="match status" value="1"/>
</dbReference>
<organism evidence="11 12">
    <name type="scientific">Pontibacter mucosus</name>
    <dbReference type="NCBI Taxonomy" id="1649266"/>
    <lineage>
        <taxon>Bacteria</taxon>
        <taxon>Pseudomonadati</taxon>
        <taxon>Bacteroidota</taxon>
        <taxon>Cytophagia</taxon>
        <taxon>Cytophagales</taxon>
        <taxon>Hymenobacteraceae</taxon>
        <taxon>Pontibacter</taxon>
    </lineage>
</organism>
<evidence type="ECO:0000259" key="10">
    <source>
        <dbReference type="Pfam" id="PF21088"/>
    </source>
</evidence>
<dbReference type="GO" id="GO:0008381">
    <property type="term" value="F:mechanosensitive monoatomic ion channel activity"/>
    <property type="evidence" value="ECO:0007669"/>
    <property type="project" value="UniProtKB-ARBA"/>
</dbReference>
<comment type="similarity">
    <text evidence="2">Belongs to the MscS (TC 1.A.23) family.</text>
</comment>
<evidence type="ECO:0000256" key="1">
    <source>
        <dbReference type="ARBA" id="ARBA00004651"/>
    </source>
</evidence>
<dbReference type="SUPFAM" id="SSF82861">
    <property type="entry name" value="Mechanosensitive channel protein MscS (YggB), transmembrane region"/>
    <property type="match status" value="1"/>
</dbReference>
<keyword evidence="3" id="KW-1003">Cell membrane</keyword>
<evidence type="ECO:0000256" key="4">
    <source>
        <dbReference type="ARBA" id="ARBA00022692"/>
    </source>
</evidence>
<keyword evidence="5 7" id="KW-1133">Transmembrane helix</keyword>
<comment type="caution">
    <text evidence="11">The sequence shown here is derived from an EMBL/GenBank/DDBJ whole genome shotgun (WGS) entry which is preliminary data.</text>
</comment>
<protein>
    <submittedName>
        <fullName evidence="11">Small-conductance mechanosensitive channel</fullName>
    </submittedName>
</protein>
<feature type="transmembrane region" description="Helical" evidence="7">
    <location>
        <begin position="93"/>
        <end position="119"/>
    </location>
</feature>
<dbReference type="PANTHER" id="PTHR30566:SF25">
    <property type="entry name" value="INNER MEMBRANE PROTEIN"/>
    <property type="match status" value="1"/>
</dbReference>
<accession>A0A2T5YDE9</accession>
<dbReference type="AlphaFoldDB" id="A0A2T5YDE9"/>
<feature type="transmembrane region" description="Helical" evidence="7">
    <location>
        <begin position="155"/>
        <end position="177"/>
    </location>
</feature>
<dbReference type="SUPFAM" id="SSF50182">
    <property type="entry name" value="Sm-like ribonucleoproteins"/>
    <property type="match status" value="1"/>
</dbReference>
<keyword evidence="6 7" id="KW-0472">Membrane</keyword>
<evidence type="ECO:0000259" key="8">
    <source>
        <dbReference type="Pfam" id="PF00924"/>
    </source>
</evidence>
<feature type="domain" description="Mechanosensitive ion channel MscS" evidence="8">
    <location>
        <begin position="179"/>
        <end position="245"/>
    </location>
</feature>
<feature type="domain" description="Mechanosensitive ion channel transmembrane helices 2/3" evidence="10">
    <location>
        <begin position="138"/>
        <end position="178"/>
    </location>
</feature>
<dbReference type="RefSeq" id="WP_108213461.1">
    <property type="nucleotide sequence ID" value="NZ_QBKI01000011.1"/>
</dbReference>
<dbReference type="InterPro" id="IPR011066">
    <property type="entry name" value="MscS_channel_C_sf"/>
</dbReference>
<evidence type="ECO:0000256" key="7">
    <source>
        <dbReference type="SAM" id="Phobius"/>
    </source>
</evidence>
<dbReference type="EMBL" id="QBKI01000011">
    <property type="protein sequence ID" value="PTX14542.1"/>
    <property type="molecule type" value="Genomic_DNA"/>
</dbReference>
<keyword evidence="12" id="KW-1185">Reference proteome</keyword>
<dbReference type="Pfam" id="PF00924">
    <property type="entry name" value="MS_channel_2nd"/>
    <property type="match status" value="1"/>
</dbReference>
<keyword evidence="4 7" id="KW-0812">Transmembrane</keyword>
<dbReference type="InterPro" id="IPR010920">
    <property type="entry name" value="LSM_dom_sf"/>
</dbReference>
<dbReference type="Pfam" id="PF21082">
    <property type="entry name" value="MS_channel_3rd"/>
    <property type="match status" value="1"/>
</dbReference>
<evidence type="ECO:0000256" key="5">
    <source>
        <dbReference type="ARBA" id="ARBA00022989"/>
    </source>
</evidence>
<dbReference type="OrthoDB" id="9809206at2"/>
<feature type="transmembrane region" description="Helical" evidence="7">
    <location>
        <begin position="14"/>
        <end position="34"/>
    </location>
</feature>
<evidence type="ECO:0000259" key="9">
    <source>
        <dbReference type="Pfam" id="PF21082"/>
    </source>
</evidence>
<dbReference type="SUPFAM" id="SSF82689">
    <property type="entry name" value="Mechanosensitive channel protein MscS (YggB), C-terminal domain"/>
    <property type="match status" value="1"/>
</dbReference>
<dbReference type="Gene3D" id="2.30.30.60">
    <property type="match status" value="1"/>
</dbReference>
<comment type="subcellular location">
    <subcellularLocation>
        <location evidence="1">Cell membrane</location>
        <topology evidence="1">Multi-pass membrane protein</topology>
    </subcellularLocation>
</comment>
<evidence type="ECO:0000313" key="11">
    <source>
        <dbReference type="EMBL" id="PTX14542.1"/>
    </source>
</evidence>
<dbReference type="InterPro" id="IPR011014">
    <property type="entry name" value="MscS_channel_TM-2"/>
</dbReference>
<evidence type="ECO:0000256" key="6">
    <source>
        <dbReference type="ARBA" id="ARBA00023136"/>
    </source>
</evidence>
<gene>
    <name evidence="11" type="ORF">C8N40_111208</name>
</gene>
<feature type="transmembrane region" description="Helical" evidence="7">
    <location>
        <begin position="131"/>
        <end position="149"/>
    </location>
</feature>
<reference evidence="11 12" key="1">
    <citation type="submission" date="2018-04" db="EMBL/GenBank/DDBJ databases">
        <title>Genomic Encyclopedia of Archaeal and Bacterial Type Strains, Phase II (KMG-II): from individual species to whole genera.</title>
        <authorList>
            <person name="Goeker M."/>
        </authorList>
    </citation>
    <scope>NUCLEOTIDE SEQUENCE [LARGE SCALE GENOMIC DNA]</scope>
    <source>
        <strain evidence="11 12">DSM 100162</strain>
    </source>
</reference>
<evidence type="ECO:0000256" key="3">
    <source>
        <dbReference type="ARBA" id="ARBA00022475"/>
    </source>
</evidence>
<evidence type="ECO:0000313" key="12">
    <source>
        <dbReference type="Proteomes" id="UP000244225"/>
    </source>
</evidence>
<dbReference type="Pfam" id="PF21088">
    <property type="entry name" value="MS_channel_1st"/>
    <property type="match status" value="1"/>
</dbReference>
<proteinExistence type="inferred from homology"/>
<dbReference type="Proteomes" id="UP000244225">
    <property type="component" value="Unassembled WGS sequence"/>
</dbReference>
<dbReference type="InterPro" id="IPR049278">
    <property type="entry name" value="MS_channel_C"/>
</dbReference>
<dbReference type="InterPro" id="IPR023408">
    <property type="entry name" value="MscS_beta-dom_sf"/>
</dbReference>
<sequence>MTDFLQQVYFHNTIQSYLIVIAILLISFTLIAFFRKRVLTRAAKLTARTKSNLDSHLVESIDRFGIPALYIFAIYFALNYLQLPPKLDNVLHVALIVACTFLAIRIVSTTLILLLRSYIGKQEHGEEKVKQLGGVILVLNVTIWGLGLLTLLDNLGYNVTTIVAGLGIGGIAVALAAQNILGDLFNYFVIFFDRPFEVGDFIVLDDKSGVVDKIGVKTTRIKSLSGEQLVVANSDLTNSRIHNYKQMQQRRVVFKLGVVYQATYEQLELIPGLLRQIVEDQDMVRFDRAHFTSYGDSSLDFEVVYYVLSSNYNDYMDIQQRINLRIFKEFQELNIDFAYPTRTLFVVNEHQEKQAQPVA</sequence>
<dbReference type="Gene3D" id="3.30.70.100">
    <property type="match status" value="1"/>
</dbReference>
<name>A0A2T5YDE9_9BACT</name>
<dbReference type="GO" id="GO:0005886">
    <property type="term" value="C:plasma membrane"/>
    <property type="evidence" value="ECO:0007669"/>
    <property type="project" value="UniProtKB-SubCell"/>
</dbReference>
<dbReference type="InterPro" id="IPR049142">
    <property type="entry name" value="MS_channel_1st"/>
</dbReference>
<evidence type="ECO:0000256" key="2">
    <source>
        <dbReference type="ARBA" id="ARBA00008017"/>
    </source>
</evidence>
<dbReference type="Gene3D" id="1.10.287.1260">
    <property type="match status" value="1"/>
</dbReference>
<dbReference type="InterPro" id="IPR006685">
    <property type="entry name" value="MscS_channel_2nd"/>
</dbReference>
<feature type="transmembrane region" description="Helical" evidence="7">
    <location>
        <begin position="64"/>
        <end position="81"/>
    </location>
</feature>